<dbReference type="EMBL" id="BIXY01000071">
    <property type="protein sequence ID" value="GCF10476.1"/>
    <property type="molecule type" value="Genomic_DNA"/>
</dbReference>
<organism evidence="3 4">
    <name type="scientific">Dictyobacter arantiisoli</name>
    <dbReference type="NCBI Taxonomy" id="2014874"/>
    <lineage>
        <taxon>Bacteria</taxon>
        <taxon>Bacillati</taxon>
        <taxon>Chloroflexota</taxon>
        <taxon>Ktedonobacteria</taxon>
        <taxon>Ktedonobacterales</taxon>
        <taxon>Dictyobacteraceae</taxon>
        <taxon>Dictyobacter</taxon>
    </lineage>
</organism>
<evidence type="ECO:0000313" key="3">
    <source>
        <dbReference type="EMBL" id="GCF10476.1"/>
    </source>
</evidence>
<reference evidence="3 4" key="1">
    <citation type="submission" date="2019-01" db="EMBL/GenBank/DDBJ databases">
        <title>Draft genome sequence of Dictyobacter sp. Uno17.</title>
        <authorList>
            <person name="Wang C.M."/>
            <person name="Zheng Y."/>
            <person name="Sakai Y."/>
            <person name="Abe K."/>
            <person name="Yokota A."/>
            <person name="Yabe S."/>
        </authorList>
    </citation>
    <scope>NUCLEOTIDE SEQUENCE [LARGE SCALE GENOMIC DNA]</scope>
    <source>
        <strain evidence="3 4">Uno17</strain>
    </source>
</reference>
<evidence type="ECO:0000256" key="1">
    <source>
        <dbReference type="SAM" id="MobiDB-lite"/>
    </source>
</evidence>
<proteinExistence type="predicted"/>
<keyword evidence="2" id="KW-0812">Transmembrane</keyword>
<keyword evidence="4" id="KW-1185">Reference proteome</keyword>
<feature type="transmembrane region" description="Helical" evidence="2">
    <location>
        <begin position="204"/>
        <end position="225"/>
    </location>
</feature>
<comment type="caution">
    <text evidence="3">The sequence shown here is derived from an EMBL/GenBank/DDBJ whole genome shotgun (WGS) entry which is preliminary data.</text>
</comment>
<sequence>MDQKSQPPVSEASISHSADEKEPHLVGQLPKVTVSVGTLLVGIFYYFLPDELRIGPGWTLIVIEVVLLLPIWQYWITGRPLPHFVARRLLLIMLVLVTIALSISVVLLISRISTFKSGFQLLRSATLLWLTNIAVFALWYWNMDGGGPRKRHEAGHKAVDFLFPQQASGIEWVPQFFDYFFVSFTGATAFSPTDTYPLTRRAKMLMMIEGLLSLAIVAVLISRVANIF</sequence>
<dbReference type="AlphaFoldDB" id="A0A5A5TH47"/>
<feature type="region of interest" description="Disordered" evidence="1">
    <location>
        <begin position="1"/>
        <end position="22"/>
    </location>
</feature>
<keyword evidence="2" id="KW-1133">Transmembrane helix</keyword>
<protein>
    <recommendedName>
        <fullName evidence="5">DUF1345 domain-containing protein</fullName>
    </recommendedName>
</protein>
<evidence type="ECO:0000256" key="2">
    <source>
        <dbReference type="SAM" id="Phobius"/>
    </source>
</evidence>
<name>A0A5A5TH47_9CHLR</name>
<feature type="transmembrane region" description="Helical" evidence="2">
    <location>
        <begin position="88"/>
        <end position="109"/>
    </location>
</feature>
<feature type="compositionally biased region" description="Polar residues" evidence="1">
    <location>
        <begin position="1"/>
        <end position="16"/>
    </location>
</feature>
<dbReference type="Proteomes" id="UP000322530">
    <property type="component" value="Unassembled WGS sequence"/>
</dbReference>
<keyword evidence="2" id="KW-0472">Membrane</keyword>
<gene>
    <name evidence="3" type="ORF">KDI_40400</name>
</gene>
<accession>A0A5A5TH47</accession>
<evidence type="ECO:0000313" key="4">
    <source>
        <dbReference type="Proteomes" id="UP000322530"/>
    </source>
</evidence>
<dbReference type="SUPFAM" id="SSF81324">
    <property type="entry name" value="Voltage-gated potassium channels"/>
    <property type="match status" value="1"/>
</dbReference>
<feature type="transmembrane region" description="Helical" evidence="2">
    <location>
        <begin position="55"/>
        <end position="76"/>
    </location>
</feature>
<feature type="transmembrane region" description="Helical" evidence="2">
    <location>
        <begin position="121"/>
        <end position="141"/>
    </location>
</feature>
<feature type="transmembrane region" description="Helical" evidence="2">
    <location>
        <begin position="29"/>
        <end position="48"/>
    </location>
</feature>
<dbReference type="RefSeq" id="WP_172632281.1">
    <property type="nucleotide sequence ID" value="NZ_BIXY01000071.1"/>
</dbReference>
<evidence type="ECO:0008006" key="5">
    <source>
        <dbReference type="Google" id="ProtNLM"/>
    </source>
</evidence>